<evidence type="ECO:0000313" key="10">
    <source>
        <dbReference type="Proteomes" id="UP001140949"/>
    </source>
</evidence>
<keyword evidence="4" id="KW-0131">Cell cycle</keyword>
<evidence type="ECO:0000256" key="2">
    <source>
        <dbReference type="ARBA" id="ARBA00022776"/>
    </source>
</evidence>
<keyword evidence="2" id="KW-0498">Mitosis</keyword>
<comment type="similarity">
    <text evidence="5">Belongs to the sororin family.</text>
</comment>
<evidence type="ECO:0000259" key="7">
    <source>
        <dbReference type="Pfam" id="PF25220"/>
    </source>
</evidence>
<accession>A0AAX6EL69</accession>
<reference evidence="8" key="1">
    <citation type="journal article" date="2023" name="GigaByte">
        <title>Genome assembly of the bearded iris, Iris pallida Lam.</title>
        <authorList>
            <person name="Bruccoleri R.E."/>
            <person name="Oakeley E.J."/>
            <person name="Faust A.M.E."/>
            <person name="Altorfer M."/>
            <person name="Dessus-Babus S."/>
            <person name="Burckhardt D."/>
            <person name="Oertli M."/>
            <person name="Naumann U."/>
            <person name="Petersen F."/>
            <person name="Wong J."/>
        </authorList>
    </citation>
    <scope>NUCLEOTIDE SEQUENCE</scope>
    <source>
        <strain evidence="8">GSM-AAB239-AS_SAM_17_03QT</strain>
    </source>
</reference>
<organism evidence="8 10">
    <name type="scientific">Iris pallida</name>
    <name type="common">Sweet iris</name>
    <dbReference type="NCBI Taxonomy" id="29817"/>
    <lineage>
        <taxon>Eukaryota</taxon>
        <taxon>Viridiplantae</taxon>
        <taxon>Streptophyta</taxon>
        <taxon>Embryophyta</taxon>
        <taxon>Tracheophyta</taxon>
        <taxon>Spermatophyta</taxon>
        <taxon>Magnoliopsida</taxon>
        <taxon>Liliopsida</taxon>
        <taxon>Asparagales</taxon>
        <taxon>Iridaceae</taxon>
        <taxon>Iridoideae</taxon>
        <taxon>Irideae</taxon>
        <taxon>Iris</taxon>
    </lineage>
</organism>
<evidence type="ECO:0000256" key="5">
    <source>
        <dbReference type="ARBA" id="ARBA00093465"/>
    </source>
</evidence>
<dbReference type="AlphaFoldDB" id="A0AAX6EL69"/>
<gene>
    <name evidence="9" type="ORF">M6B38_113780</name>
    <name evidence="8" type="ORF">M6B38_184825</name>
</gene>
<feature type="domain" description="Sororin C-terminal region" evidence="7">
    <location>
        <begin position="175"/>
        <end position="195"/>
    </location>
</feature>
<dbReference type="InterPro" id="IPR057337">
    <property type="entry name" value="Sororin_C"/>
</dbReference>
<dbReference type="GO" id="GO:0005634">
    <property type="term" value="C:nucleus"/>
    <property type="evidence" value="ECO:0007669"/>
    <property type="project" value="UniProtKB-SubCell"/>
</dbReference>
<evidence type="ECO:0000256" key="1">
    <source>
        <dbReference type="ARBA" id="ARBA00022618"/>
    </source>
</evidence>
<feature type="compositionally biased region" description="Polar residues" evidence="6">
    <location>
        <begin position="58"/>
        <end position="73"/>
    </location>
</feature>
<evidence type="ECO:0000256" key="3">
    <source>
        <dbReference type="ARBA" id="ARBA00023242"/>
    </source>
</evidence>
<feature type="compositionally biased region" description="Pro residues" evidence="6">
    <location>
        <begin position="34"/>
        <end position="44"/>
    </location>
</feature>
<proteinExistence type="inferred from homology"/>
<sequence>METPGPATRGSTKLKRKPFSDLTNTPSLSSPNPKSKPNPKPGYVPEPETSDPQPLPVPSTSGDQENDWDQQGTPLKFKEVSADLCNNADNNDEAKISTVYTRIKARRKLKGKVIKSAPSLSCPPVGKNRSIEGSMRLKGDDADLCKSFSVPLDIAKKKKLYKEPEPVQKPILPGDFVEKQRAYFAEIDAYELPVEEVSDDDEVTIK</sequence>
<dbReference type="PANTHER" id="PTHR35740">
    <property type="entry name" value="OS12G0111700 PROTEIN"/>
    <property type="match status" value="1"/>
</dbReference>
<evidence type="ECO:0000256" key="6">
    <source>
        <dbReference type="SAM" id="MobiDB-lite"/>
    </source>
</evidence>
<evidence type="ECO:0000313" key="9">
    <source>
        <dbReference type="EMBL" id="KAJ6853856.1"/>
    </source>
</evidence>
<evidence type="ECO:0000256" key="4">
    <source>
        <dbReference type="ARBA" id="ARBA00023306"/>
    </source>
</evidence>
<name>A0AAX6EL69_IRIPA</name>
<feature type="region of interest" description="Disordered" evidence="6">
    <location>
        <begin position="1"/>
        <end position="79"/>
    </location>
</feature>
<reference evidence="8" key="2">
    <citation type="submission" date="2023-04" db="EMBL/GenBank/DDBJ databases">
        <authorList>
            <person name="Bruccoleri R.E."/>
            <person name="Oakeley E.J."/>
            <person name="Faust A.-M."/>
            <person name="Dessus-Babus S."/>
            <person name="Altorfer M."/>
            <person name="Burckhardt D."/>
            <person name="Oertli M."/>
            <person name="Naumann U."/>
            <person name="Petersen F."/>
            <person name="Wong J."/>
        </authorList>
    </citation>
    <scope>NUCLEOTIDE SEQUENCE</scope>
    <source>
        <strain evidence="8">GSM-AAB239-AS_SAM_17_03QT</strain>
        <tissue evidence="8">Leaf</tissue>
    </source>
</reference>
<evidence type="ECO:0000313" key="8">
    <source>
        <dbReference type="EMBL" id="KAJ6804800.1"/>
    </source>
</evidence>
<comment type="caution">
    <text evidence="8">The sequence shown here is derived from an EMBL/GenBank/DDBJ whole genome shotgun (WGS) entry which is preliminary data.</text>
</comment>
<feature type="compositionally biased region" description="Low complexity" evidence="6">
    <location>
        <begin position="22"/>
        <end position="33"/>
    </location>
</feature>
<dbReference type="PANTHER" id="PTHR35740:SF1">
    <property type="entry name" value="OS12G0111700 PROTEIN"/>
    <property type="match status" value="1"/>
</dbReference>
<protein>
    <recommendedName>
        <fullName evidence="7">Sororin C-terminal region domain-containing protein</fullName>
    </recommendedName>
</protein>
<keyword evidence="1" id="KW-0132">Cell division</keyword>
<keyword evidence="3" id="KW-0539">Nucleus</keyword>
<dbReference type="EMBL" id="JANAVB010000322">
    <property type="protein sequence ID" value="KAJ6853856.1"/>
    <property type="molecule type" value="Genomic_DNA"/>
</dbReference>
<dbReference type="EMBL" id="JANAVB010035817">
    <property type="protein sequence ID" value="KAJ6804800.1"/>
    <property type="molecule type" value="Genomic_DNA"/>
</dbReference>
<dbReference type="GO" id="GO:0051301">
    <property type="term" value="P:cell division"/>
    <property type="evidence" value="ECO:0007669"/>
    <property type="project" value="UniProtKB-KW"/>
</dbReference>
<keyword evidence="10" id="KW-1185">Reference proteome</keyword>
<dbReference type="Pfam" id="PF25220">
    <property type="entry name" value="Sororin_C"/>
    <property type="match status" value="1"/>
</dbReference>
<dbReference type="Proteomes" id="UP001140949">
    <property type="component" value="Unassembled WGS sequence"/>
</dbReference>